<reference evidence="3" key="1">
    <citation type="journal article" date="2014" name="Front. Microbiol.">
        <title>High frequency of phylogenetically diverse reductive dehalogenase-homologous genes in deep subseafloor sedimentary metagenomes.</title>
        <authorList>
            <person name="Kawai M."/>
            <person name="Futagami T."/>
            <person name="Toyoda A."/>
            <person name="Takaki Y."/>
            <person name="Nishi S."/>
            <person name="Hori S."/>
            <person name="Arai W."/>
            <person name="Tsubouchi T."/>
            <person name="Morono Y."/>
            <person name="Uchiyama I."/>
            <person name="Ito T."/>
            <person name="Fujiyama A."/>
            <person name="Inagaki F."/>
            <person name="Takami H."/>
        </authorList>
    </citation>
    <scope>NUCLEOTIDE SEQUENCE</scope>
    <source>
        <strain evidence="3">Expedition CK06-06</strain>
    </source>
</reference>
<dbReference type="GO" id="GO:0006145">
    <property type="term" value="P:purine nucleobase catabolic process"/>
    <property type="evidence" value="ECO:0007669"/>
    <property type="project" value="TreeGrafter"/>
</dbReference>
<evidence type="ECO:0000256" key="1">
    <source>
        <dbReference type="ARBA" id="ARBA00022975"/>
    </source>
</evidence>
<accession>X1QI63</accession>
<dbReference type="Gene3D" id="2.30.40.10">
    <property type="entry name" value="Urease, subunit C, domain 1"/>
    <property type="match status" value="1"/>
</dbReference>
<name>X1QI63_9ZZZZ</name>
<dbReference type="PANTHER" id="PTHR43668:SF2">
    <property type="entry name" value="ALLANTOINASE"/>
    <property type="match status" value="1"/>
</dbReference>
<gene>
    <name evidence="3" type="ORF">S06H3_65383</name>
</gene>
<dbReference type="InterPro" id="IPR024403">
    <property type="entry name" value="DHOase_cat"/>
</dbReference>
<dbReference type="InterPro" id="IPR011059">
    <property type="entry name" value="Metal-dep_hydrolase_composite"/>
</dbReference>
<sequence length="97" mass="10435">LITEGKISWRGRGEVTPPQPDYDVLHARGLIVCPGFIDLHCHLRQPGFEEKETIATGTRAAARGGFTTIGCMPNTNPPLDNQATVDYVKSTAATEGV</sequence>
<feature type="non-terminal residue" evidence="3">
    <location>
        <position position="97"/>
    </location>
</feature>
<dbReference type="EMBL" id="BARV01044003">
    <property type="protein sequence ID" value="GAI68167.1"/>
    <property type="molecule type" value="Genomic_DNA"/>
</dbReference>
<dbReference type="SUPFAM" id="SSF51338">
    <property type="entry name" value="Composite domain of metallo-dependent hydrolases"/>
    <property type="match status" value="1"/>
</dbReference>
<evidence type="ECO:0000259" key="2">
    <source>
        <dbReference type="Pfam" id="PF12890"/>
    </source>
</evidence>
<dbReference type="GO" id="GO:0004038">
    <property type="term" value="F:allantoinase activity"/>
    <property type="evidence" value="ECO:0007669"/>
    <property type="project" value="TreeGrafter"/>
</dbReference>
<keyword evidence="1" id="KW-0665">Pyrimidine biosynthesis</keyword>
<dbReference type="GO" id="GO:0005737">
    <property type="term" value="C:cytoplasm"/>
    <property type="evidence" value="ECO:0007669"/>
    <property type="project" value="TreeGrafter"/>
</dbReference>
<dbReference type="Gene3D" id="3.20.20.140">
    <property type="entry name" value="Metal-dependent hydrolases"/>
    <property type="match status" value="1"/>
</dbReference>
<organism evidence="3">
    <name type="scientific">marine sediment metagenome</name>
    <dbReference type="NCBI Taxonomy" id="412755"/>
    <lineage>
        <taxon>unclassified sequences</taxon>
        <taxon>metagenomes</taxon>
        <taxon>ecological metagenomes</taxon>
    </lineage>
</organism>
<dbReference type="SUPFAM" id="SSF51556">
    <property type="entry name" value="Metallo-dependent hydrolases"/>
    <property type="match status" value="1"/>
</dbReference>
<dbReference type="Pfam" id="PF12890">
    <property type="entry name" value="DHOase"/>
    <property type="match status" value="1"/>
</dbReference>
<evidence type="ECO:0000313" key="3">
    <source>
        <dbReference type="EMBL" id="GAI68167.1"/>
    </source>
</evidence>
<dbReference type="InterPro" id="IPR050138">
    <property type="entry name" value="DHOase/Allantoinase_Hydrolase"/>
</dbReference>
<proteinExistence type="predicted"/>
<dbReference type="InterPro" id="IPR032466">
    <property type="entry name" value="Metal_Hydrolase"/>
</dbReference>
<comment type="caution">
    <text evidence="3">The sequence shown here is derived from an EMBL/GenBank/DDBJ whole genome shotgun (WGS) entry which is preliminary data.</text>
</comment>
<feature type="domain" description="Dihydroorotase catalytic" evidence="2">
    <location>
        <begin position="31"/>
        <end position="90"/>
    </location>
</feature>
<dbReference type="AlphaFoldDB" id="X1QI63"/>
<dbReference type="PANTHER" id="PTHR43668">
    <property type="entry name" value="ALLANTOINASE"/>
    <property type="match status" value="1"/>
</dbReference>
<protein>
    <recommendedName>
        <fullName evidence="2">Dihydroorotase catalytic domain-containing protein</fullName>
    </recommendedName>
</protein>
<feature type="non-terminal residue" evidence="3">
    <location>
        <position position="1"/>
    </location>
</feature>